<protein>
    <submittedName>
        <fullName evidence="1">Uncharacterized protein</fullName>
    </submittedName>
</protein>
<dbReference type="EMBL" id="BGZK01000488">
    <property type="protein sequence ID" value="GBP46747.1"/>
    <property type="molecule type" value="Genomic_DNA"/>
</dbReference>
<gene>
    <name evidence="1" type="ORF">EVAR_87000_1</name>
</gene>
<evidence type="ECO:0000313" key="2">
    <source>
        <dbReference type="Proteomes" id="UP000299102"/>
    </source>
</evidence>
<dbReference type="AlphaFoldDB" id="A0A4C1W9E5"/>
<sequence>MDEFQEGRPKSVVVPQNIDAVRELILQDRHVTCEIKVFLGISMMSIYKLQIVGRVRGGLAIGRPRAAVSAVIACGISALSAPTSACGAARPTDSDFMLLAAEDFPVDFRVSNQKEK</sequence>
<keyword evidence="2" id="KW-1185">Reference proteome</keyword>
<accession>A0A4C1W9E5</accession>
<dbReference type="Proteomes" id="UP000299102">
    <property type="component" value="Unassembled WGS sequence"/>
</dbReference>
<name>A0A4C1W9E5_EUMVA</name>
<reference evidence="1 2" key="1">
    <citation type="journal article" date="2019" name="Commun. Biol.">
        <title>The bagworm genome reveals a unique fibroin gene that provides high tensile strength.</title>
        <authorList>
            <person name="Kono N."/>
            <person name="Nakamura H."/>
            <person name="Ohtoshi R."/>
            <person name="Tomita M."/>
            <person name="Numata K."/>
            <person name="Arakawa K."/>
        </authorList>
    </citation>
    <scope>NUCLEOTIDE SEQUENCE [LARGE SCALE GENOMIC DNA]</scope>
</reference>
<dbReference type="OrthoDB" id="10017160at2759"/>
<evidence type="ECO:0000313" key="1">
    <source>
        <dbReference type="EMBL" id="GBP46747.1"/>
    </source>
</evidence>
<comment type="caution">
    <text evidence="1">The sequence shown here is derived from an EMBL/GenBank/DDBJ whole genome shotgun (WGS) entry which is preliminary data.</text>
</comment>
<proteinExistence type="predicted"/>
<organism evidence="1 2">
    <name type="scientific">Eumeta variegata</name>
    <name type="common">Bagworm moth</name>
    <name type="synonym">Eumeta japonica</name>
    <dbReference type="NCBI Taxonomy" id="151549"/>
    <lineage>
        <taxon>Eukaryota</taxon>
        <taxon>Metazoa</taxon>
        <taxon>Ecdysozoa</taxon>
        <taxon>Arthropoda</taxon>
        <taxon>Hexapoda</taxon>
        <taxon>Insecta</taxon>
        <taxon>Pterygota</taxon>
        <taxon>Neoptera</taxon>
        <taxon>Endopterygota</taxon>
        <taxon>Lepidoptera</taxon>
        <taxon>Glossata</taxon>
        <taxon>Ditrysia</taxon>
        <taxon>Tineoidea</taxon>
        <taxon>Psychidae</taxon>
        <taxon>Oiketicinae</taxon>
        <taxon>Eumeta</taxon>
    </lineage>
</organism>